<reference evidence="1 2" key="1">
    <citation type="submission" date="2018-04" db="EMBL/GenBank/DDBJ databases">
        <title>Polynucleobacter sp. UH21B genome.</title>
        <authorList>
            <person name="Hahn M.W."/>
        </authorList>
    </citation>
    <scope>NUCLEOTIDE SEQUENCE [LARGE SCALE GENOMIC DNA]</scope>
    <source>
        <strain evidence="1 2">MWH-UH21B</strain>
    </source>
</reference>
<dbReference type="InterPro" id="IPR011051">
    <property type="entry name" value="RmlC_Cupin_sf"/>
</dbReference>
<evidence type="ECO:0000313" key="2">
    <source>
        <dbReference type="Proteomes" id="UP000503312"/>
    </source>
</evidence>
<dbReference type="CDD" id="cd20299">
    <property type="entry name" value="cupin_YP766765-like"/>
    <property type="match status" value="1"/>
</dbReference>
<organism evidence="1 2">
    <name type="scientific">Polynucleobacter tropicus</name>
    <dbReference type="NCBI Taxonomy" id="1743174"/>
    <lineage>
        <taxon>Bacteria</taxon>
        <taxon>Pseudomonadati</taxon>
        <taxon>Pseudomonadota</taxon>
        <taxon>Betaproteobacteria</taxon>
        <taxon>Burkholderiales</taxon>
        <taxon>Burkholderiaceae</taxon>
        <taxon>Polynucleobacter</taxon>
    </lineage>
</organism>
<dbReference type="SUPFAM" id="SSF51182">
    <property type="entry name" value="RmlC-like cupins"/>
    <property type="match status" value="1"/>
</dbReference>
<protein>
    <recommendedName>
        <fullName evidence="3">Cupin domain-containing protein</fullName>
    </recommendedName>
</protein>
<dbReference type="EMBL" id="CP028942">
    <property type="protein sequence ID" value="QKM65233.1"/>
    <property type="molecule type" value="Genomic_DNA"/>
</dbReference>
<gene>
    <name evidence="1" type="ORF">DCO17_08300</name>
</gene>
<accession>A0A6M9Q7J0</accession>
<dbReference type="KEGG" id="ptrp:DCO17_08300"/>
<dbReference type="InterPro" id="IPR014710">
    <property type="entry name" value="RmlC-like_jellyroll"/>
</dbReference>
<dbReference type="Gene3D" id="2.60.120.10">
    <property type="entry name" value="Jelly Rolls"/>
    <property type="match status" value="1"/>
</dbReference>
<name>A0A6M9Q7J0_9BURK</name>
<keyword evidence="2" id="KW-1185">Reference proteome</keyword>
<proteinExistence type="predicted"/>
<dbReference type="RefSeq" id="WP_173956271.1">
    <property type="nucleotide sequence ID" value="NZ_CP028942.1"/>
</dbReference>
<evidence type="ECO:0000313" key="1">
    <source>
        <dbReference type="EMBL" id="QKM65233.1"/>
    </source>
</evidence>
<sequence>MHITRIDQAKPYQANNHDNMTCLRLQGKEASSCHQMWMGMSVIEPGGQTGLDASDVEKIYFVVEGEVTVICESVTGEKSEAILGPHDSCVFLIGEKRQLKNLGSQIAKVVLVMASP</sequence>
<evidence type="ECO:0008006" key="3">
    <source>
        <dbReference type="Google" id="ProtNLM"/>
    </source>
</evidence>
<dbReference type="Proteomes" id="UP000503312">
    <property type="component" value="Chromosome"/>
</dbReference>
<dbReference type="AlphaFoldDB" id="A0A6M9Q7J0"/>